<feature type="region of interest" description="Disordered" evidence="2">
    <location>
        <begin position="495"/>
        <end position="549"/>
    </location>
</feature>
<dbReference type="PANTHER" id="PTHR21974">
    <property type="entry name" value="RE15880P"/>
    <property type="match status" value="1"/>
</dbReference>
<dbReference type="EMBL" id="JAIFTH010000008">
    <property type="protein sequence ID" value="KAG9511347.1"/>
    <property type="molecule type" value="Genomic_DNA"/>
</dbReference>
<name>A0ABQ7SDA3_9ACAR</name>
<evidence type="ECO:0000313" key="4">
    <source>
        <dbReference type="Proteomes" id="UP000825002"/>
    </source>
</evidence>
<feature type="compositionally biased region" description="Low complexity" evidence="2">
    <location>
        <begin position="61"/>
        <end position="88"/>
    </location>
</feature>
<dbReference type="PANTHER" id="PTHR21974:SF2">
    <property type="entry name" value="RE15880P"/>
    <property type="match status" value="1"/>
</dbReference>
<feature type="region of interest" description="Disordered" evidence="2">
    <location>
        <begin position="639"/>
        <end position="660"/>
    </location>
</feature>
<feature type="compositionally biased region" description="Basic and acidic residues" evidence="2">
    <location>
        <begin position="639"/>
        <end position="651"/>
    </location>
</feature>
<feature type="compositionally biased region" description="Polar residues" evidence="2">
    <location>
        <begin position="495"/>
        <end position="508"/>
    </location>
</feature>
<feature type="compositionally biased region" description="Low complexity" evidence="2">
    <location>
        <begin position="524"/>
        <end position="549"/>
    </location>
</feature>
<proteinExistence type="predicted"/>
<feature type="region of interest" description="Disordered" evidence="2">
    <location>
        <begin position="449"/>
        <end position="470"/>
    </location>
</feature>
<sequence length="660" mass="74523">MGCTSSQAIPVQSQTPNGLQGANGLVNSAMTDDATKRRYNKNNNDNDNDNNNHSSKTPSASIQSGRINNNNNTNNDGSTIGDDTGQTGDPDDARGPSRSTDNWMDINSDLLREYSLVEMEIKDIESRDVYHIYRDQIEKLERLQQELDMIGREIDAIEPPGFDDISSVKSNTNNHSNQSNHKADTSRRSHASHRTRDLDTGSHNKRIEDLFSRKAVLEKEFDQLKQDLEATIAECDNLQQKHLKRDAILDKIFDGNYGSGLENHLEKQLDWLLEQKYYVDQVYYAWKRAETLSSQACEQFLLALEEFKRLPSIQDKNERREVAGSIHDLLIKARFDMSQAQKYNPNVDAPFYTTEETERFDRSVEAVLSEDELSVARYNQIITVIEIAYKRAVSIKLWLEQILQTTIARDSFELAEEYRWIAIQLRKERINLIQGQLQESSLMNSITSGKGDGTTALPQEINRDSGVESETNEIDLNEQMNRFLEDQDQVVGNESMRNGARDNSTGTKNDNNRVNVNERDEGAKTNQQKQQTSTTVEVNNNSNNSAALPTALASGDLGATQAAPRTTIRHRPDELMGHSTMGTDGSPAPGASSRLLVDVNEELRRAVLAQVGQTHERHRSVLERHQQETQAKASYILDKKLQERQRRREGLLGRTAAASN</sequence>
<organism evidence="3 4">
    <name type="scientific">Fragariocoptes setiger</name>
    <dbReference type="NCBI Taxonomy" id="1670756"/>
    <lineage>
        <taxon>Eukaryota</taxon>
        <taxon>Metazoa</taxon>
        <taxon>Ecdysozoa</taxon>
        <taxon>Arthropoda</taxon>
        <taxon>Chelicerata</taxon>
        <taxon>Arachnida</taxon>
        <taxon>Acari</taxon>
        <taxon>Acariformes</taxon>
        <taxon>Trombidiformes</taxon>
        <taxon>Prostigmata</taxon>
        <taxon>Eupodina</taxon>
        <taxon>Eriophyoidea</taxon>
        <taxon>Phytoptidae</taxon>
        <taxon>Fragariocoptes</taxon>
    </lineage>
</organism>
<feature type="compositionally biased region" description="Low complexity" evidence="2">
    <location>
        <begin position="41"/>
        <end position="52"/>
    </location>
</feature>
<keyword evidence="4" id="KW-1185">Reference proteome</keyword>
<feature type="coiled-coil region" evidence="1">
    <location>
        <begin position="207"/>
        <end position="241"/>
    </location>
</feature>
<feature type="region of interest" description="Disordered" evidence="2">
    <location>
        <begin position="158"/>
        <end position="201"/>
    </location>
</feature>
<gene>
    <name evidence="3" type="ORF">GZH46_00073</name>
</gene>
<evidence type="ECO:0000256" key="2">
    <source>
        <dbReference type="SAM" id="MobiDB-lite"/>
    </source>
</evidence>
<reference evidence="3 4" key="1">
    <citation type="submission" date="2020-10" db="EMBL/GenBank/DDBJ databases">
        <authorList>
            <person name="Klimov P.B."/>
            <person name="Dyachkov S.M."/>
            <person name="Chetverikov P.E."/>
        </authorList>
    </citation>
    <scope>NUCLEOTIDE SEQUENCE [LARGE SCALE GENOMIC DNA]</scope>
    <source>
        <strain evidence="3">BMOC 18-1129-001#AD2665</strain>
        <tissue evidence="3">Entire mites</tissue>
    </source>
</reference>
<evidence type="ECO:0000313" key="3">
    <source>
        <dbReference type="EMBL" id="KAG9511347.1"/>
    </source>
</evidence>
<dbReference type="Proteomes" id="UP000825002">
    <property type="component" value="Unassembled WGS sequence"/>
</dbReference>
<feature type="region of interest" description="Disordered" evidence="2">
    <location>
        <begin position="1"/>
        <end position="25"/>
    </location>
</feature>
<feature type="compositionally biased region" description="Low complexity" evidence="2">
    <location>
        <begin position="170"/>
        <end position="180"/>
    </location>
</feature>
<feature type="coiled-coil region" evidence="1">
    <location>
        <begin position="107"/>
        <end position="153"/>
    </location>
</feature>
<evidence type="ECO:0000256" key="1">
    <source>
        <dbReference type="SAM" id="Coils"/>
    </source>
</evidence>
<feature type="region of interest" description="Disordered" evidence="2">
    <location>
        <begin position="37"/>
        <end position="103"/>
    </location>
</feature>
<accession>A0ABQ7SDA3</accession>
<comment type="caution">
    <text evidence="3">The sequence shown here is derived from an EMBL/GenBank/DDBJ whole genome shotgun (WGS) entry which is preliminary data.</text>
</comment>
<protein>
    <submittedName>
        <fullName evidence="3">Uncharacterized protein</fullName>
    </submittedName>
</protein>
<keyword evidence="1" id="KW-0175">Coiled coil</keyword>